<name>A0AAJ5U8N5_9GAMM</name>
<reference evidence="1 2" key="1">
    <citation type="journal article" date="2022" name="J Glob Antimicrob Resist">
        <title>First complete genome of a multidrug resistant strain of the novel human pathogen Kalamiella piersonii (GABEKP28) identified in human saliva.</title>
        <authorList>
            <person name="McDonagh F."/>
            <person name="Singh N.K."/>
            <person name="Venkateswaran K."/>
            <person name="Lonappan A.M."/>
            <person name="Hallahan B."/>
            <person name="Tuohy A."/>
            <person name="Burke L."/>
            <person name="Kovarova A."/>
            <person name="Miliotis G."/>
        </authorList>
    </citation>
    <scope>NUCLEOTIDE SEQUENCE [LARGE SCALE GENOMIC DNA]</scope>
    <source>
        <strain evidence="1 2">GABEKP28</strain>
    </source>
</reference>
<proteinExistence type="predicted"/>
<dbReference type="EMBL" id="CP104758">
    <property type="protein sequence ID" value="WBG89542.1"/>
    <property type="molecule type" value="Genomic_DNA"/>
</dbReference>
<organism evidence="1 2">
    <name type="scientific">Pantoea piersonii</name>
    <dbReference type="NCBI Taxonomy" id="2364647"/>
    <lineage>
        <taxon>Bacteria</taxon>
        <taxon>Pseudomonadati</taxon>
        <taxon>Pseudomonadota</taxon>
        <taxon>Gammaproteobacteria</taxon>
        <taxon>Enterobacterales</taxon>
        <taxon>Erwiniaceae</taxon>
        <taxon>Pantoea</taxon>
    </lineage>
</organism>
<accession>A0AAJ5U8N5</accession>
<keyword evidence="2" id="KW-1185">Reference proteome</keyword>
<dbReference type="KEGG" id="kpie:N5580_10475"/>
<evidence type="ECO:0000313" key="2">
    <source>
        <dbReference type="Proteomes" id="UP001211544"/>
    </source>
</evidence>
<dbReference type="RefSeq" id="WP_120452172.1">
    <property type="nucleotide sequence ID" value="NZ_CP104758.1"/>
</dbReference>
<sequence length="64" mass="6998">MSEEQKVRAAHIIIGEASEALFYSADSITRANLIDKLNGLLITEAGGLRKAAIIKAIEILRQVY</sequence>
<dbReference type="AlphaFoldDB" id="A0AAJ5U8N5"/>
<gene>
    <name evidence="1" type="ORF">N5580_10475</name>
</gene>
<protein>
    <submittedName>
        <fullName evidence="1">Uncharacterized protein</fullName>
    </submittedName>
</protein>
<dbReference type="GeneID" id="78232570"/>
<dbReference type="Proteomes" id="UP001211544">
    <property type="component" value="Chromosome"/>
</dbReference>
<evidence type="ECO:0000313" key="1">
    <source>
        <dbReference type="EMBL" id="WBG89542.1"/>
    </source>
</evidence>